<comment type="catalytic activity">
    <reaction evidence="10">
        <text>an acyl phosphate + sn-glycerol 3-phosphate = a 1-acyl-sn-glycero-3-phosphate + phosphate</text>
        <dbReference type="Rhea" id="RHEA:34075"/>
        <dbReference type="ChEBI" id="CHEBI:43474"/>
        <dbReference type="ChEBI" id="CHEBI:57597"/>
        <dbReference type="ChEBI" id="CHEBI:57970"/>
        <dbReference type="ChEBI" id="CHEBI:59918"/>
        <dbReference type="EC" id="2.3.1.275"/>
    </reaction>
</comment>
<proteinExistence type="inferred from homology"/>
<evidence type="ECO:0000256" key="6">
    <source>
        <dbReference type="ARBA" id="ARBA00023098"/>
    </source>
</evidence>
<name>D4Z1S0_SPHIU</name>
<dbReference type="Proteomes" id="UP000007753">
    <property type="component" value="Chromosome 1"/>
</dbReference>
<comment type="pathway">
    <text evidence="10">Lipid metabolism; phospholipid metabolism.</text>
</comment>
<dbReference type="PANTHER" id="PTHR30309:SF0">
    <property type="entry name" value="GLYCEROL-3-PHOSPHATE ACYLTRANSFERASE-RELATED"/>
    <property type="match status" value="1"/>
</dbReference>
<dbReference type="NCBIfam" id="TIGR00023">
    <property type="entry name" value="glycerol-3-phosphate 1-O-acyltransferase PlsY"/>
    <property type="match status" value="1"/>
</dbReference>
<dbReference type="AlphaFoldDB" id="D4Z1S0"/>
<dbReference type="GO" id="GO:0043772">
    <property type="term" value="F:acyl-phosphate glycerol-3-phosphate acyltransferase activity"/>
    <property type="evidence" value="ECO:0007669"/>
    <property type="project" value="UniProtKB-UniRule"/>
</dbReference>
<evidence type="ECO:0000313" key="11">
    <source>
        <dbReference type="EMBL" id="BAI96552.1"/>
    </source>
</evidence>
<dbReference type="KEGG" id="sjp:SJA_C1-17180"/>
<dbReference type="GO" id="GO:0008654">
    <property type="term" value="P:phospholipid biosynthetic process"/>
    <property type="evidence" value="ECO:0007669"/>
    <property type="project" value="UniProtKB-UniRule"/>
</dbReference>
<evidence type="ECO:0000256" key="9">
    <source>
        <dbReference type="ARBA" id="ARBA00023264"/>
    </source>
</evidence>
<feature type="transmembrane region" description="Helical" evidence="10">
    <location>
        <begin position="67"/>
        <end position="90"/>
    </location>
</feature>
<keyword evidence="7 10" id="KW-0472">Membrane</keyword>
<comment type="subcellular location">
    <subcellularLocation>
        <location evidence="10">Cell inner membrane</location>
        <topology evidence="10">Multi-pass membrane protein</topology>
    </subcellularLocation>
</comment>
<reference evidence="11 12" key="1">
    <citation type="journal article" date="2010" name="J. Bacteriol.">
        <title>Complete genome sequence of the representative gamma-hexachlorocyclohexane-degrading bacterium Sphingobium japonicum UT26.</title>
        <authorList>
            <person name="Nagata Y."/>
            <person name="Ohtsubo Y."/>
            <person name="Endo R."/>
            <person name="Ichikawa N."/>
            <person name="Ankai A."/>
            <person name="Oguchi A."/>
            <person name="Fukui S."/>
            <person name="Fujita N."/>
            <person name="Tsuda M."/>
        </authorList>
    </citation>
    <scope>NUCLEOTIDE SEQUENCE [LARGE SCALE GENOMIC DNA]</scope>
    <source>
        <strain evidence="12">DSM 16413 / CCM 7287 / MTCC 6362 / UT26 / NBRC 101211 / UT26S</strain>
    </source>
</reference>
<keyword evidence="6 10" id="KW-0443">Lipid metabolism</keyword>
<gene>
    <name evidence="11" type="primary">ygiH</name>
    <name evidence="10" type="synonym">plsY</name>
    <name evidence="11" type="ordered locus">SJA_C1-17180</name>
</gene>
<keyword evidence="3 10" id="KW-0808">Transferase</keyword>
<comment type="subunit">
    <text evidence="10">Probably interacts with PlsX.</text>
</comment>
<evidence type="ECO:0000313" key="12">
    <source>
        <dbReference type="Proteomes" id="UP000007753"/>
    </source>
</evidence>
<evidence type="ECO:0000256" key="2">
    <source>
        <dbReference type="ARBA" id="ARBA00022516"/>
    </source>
</evidence>
<keyword evidence="12" id="KW-1185">Reference proteome</keyword>
<feature type="transmembrane region" description="Helical" evidence="10">
    <location>
        <begin position="177"/>
        <end position="196"/>
    </location>
</feature>
<dbReference type="EC" id="2.3.1.275" evidence="10"/>
<dbReference type="PANTHER" id="PTHR30309">
    <property type="entry name" value="INNER MEMBRANE PROTEIN YGIH"/>
    <property type="match status" value="1"/>
</dbReference>
<keyword evidence="5 10" id="KW-1133">Transmembrane helix</keyword>
<dbReference type="UniPathway" id="UPA00085"/>
<dbReference type="GO" id="GO:0005886">
    <property type="term" value="C:plasma membrane"/>
    <property type="evidence" value="ECO:0007669"/>
    <property type="project" value="UniProtKB-SubCell"/>
</dbReference>
<evidence type="ECO:0000256" key="7">
    <source>
        <dbReference type="ARBA" id="ARBA00023136"/>
    </source>
</evidence>
<dbReference type="Pfam" id="PF02660">
    <property type="entry name" value="G3P_acyltransf"/>
    <property type="match status" value="1"/>
</dbReference>
<dbReference type="HOGENOM" id="CLU_081254_1_0_5"/>
<feature type="transmembrane region" description="Helical" evidence="10">
    <location>
        <begin position="216"/>
        <end position="239"/>
    </location>
</feature>
<keyword evidence="2 10" id="KW-0444">Lipid biosynthesis</keyword>
<dbReference type="SMART" id="SM01207">
    <property type="entry name" value="G3P_acyltransf"/>
    <property type="match status" value="1"/>
</dbReference>
<evidence type="ECO:0000256" key="4">
    <source>
        <dbReference type="ARBA" id="ARBA00022692"/>
    </source>
</evidence>
<keyword evidence="1 10" id="KW-1003">Cell membrane</keyword>
<evidence type="ECO:0000256" key="5">
    <source>
        <dbReference type="ARBA" id="ARBA00022989"/>
    </source>
</evidence>
<keyword evidence="9 10" id="KW-1208">Phospholipid metabolism</keyword>
<feature type="transmembrane region" description="Helical" evidence="10">
    <location>
        <begin position="119"/>
        <end position="142"/>
    </location>
</feature>
<evidence type="ECO:0000256" key="10">
    <source>
        <dbReference type="HAMAP-Rule" id="MF_01043"/>
    </source>
</evidence>
<feature type="transmembrane region" description="Helical" evidence="10">
    <location>
        <begin position="148"/>
        <end position="165"/>
    </location>
</feature>
<keyword evidence="10" id="KW-0997">Cell inner membrane</keyword>
<dbReference type="HAMAP" id="MF_01043">
    <property type="entry name" value="PlsY"/>
    <property type="match status" value="1"/>
</dbReference>
<keyword evidence="8 10" id="KW-0594">Phospholipid biosynthesis</keyword>
<keyword evidence="4 10" id="KW-0812">Transmembrane</keyword>
<evidence type="ECO:0000256" key="3">
    <source>
        <dbReference type="ARBA" id="ARBA00022679"/>
    </source>
</evidence>
<comment type="function">
    <text evidence="10">Catalyzes the transfer of an acyl group from acyl-phosphate (acyl-PO(4)) to glycerol-3-phosphate (G3P) to form lysophosphatidic acid (LPA). This enzyme utilizes acyl-phosphate as fatty acyl donor, but not acyl-CoA or acyl-ACP.</text>
</comment>
<organism evidence="11 12">
    <name type="scientific">Sphingobium indicum (strain DSM 16413 / CCM 7287 / MTCC 6362 / UT26 / NBRC 101211 / UT26S)</name>
    <name type="common">Sphingobium japonicum</name>
    <dbReference type="NCBI Taxonomy" id="452662"/>
    <lineage>
        <taxon>Bacteria</taxon>
        <taxon>Pseudomonadati</taxon>
        <taxon>Pseudomonadota</taxon>
        <taxon>Alphaproteobacteria</taxon>
        <taxon>Sphingomonadales</taxon>
        <taxon>Sphingomonadaceae</taxon>
        <taxon>Sphingobium</taxon>
    </lineage>
</organism>
<dbReference type="STRING" id="452662.SJA_C1-17180"/>
<evidence type="ECO:0000256" key="8">
    <source>
        <dbReference type="ARBA" id="ARBA00023209"/>
    </source>
</evidence>
<sequence>MLRLVEGNGRDLWVSPPPFASRTVPLPICDGEEWDGFPYMSPSPLPGALGALWSRRNYFGEIMTPPWLLPAFVLLIGYLLGSIPFGLLLTRFAGAGDLRKIGSGNIGATNVLRTGRKGLAAATLLLDLLKGGAAVLVGAALVEGGGPMAGAMAFIGHCYPVWLRFAGGKGVATMMGVVTALYWPAGIVFAVVWLGALFGTKWSSVGGMAAAMSAPVAMWCFGRIDLVPVALALALIVLWRHRENIARLLRGTEPKVGASKKAPTGE</sequence>
<dbReference type="EMBL" id="AP010803">
    <property type="protein sequence ID" value="BAI96552.1"/>
    <property type="molecule type" value="Genomic_DNA"/>
</dbReference>
<evidence type="ECO:0000256" key="1">
    <source>
        <dbReference type="ARBA" id="ARBA00022475"/>
    </source>
</evidence>
<protein>
    <recommendedName>
        <fullName evidence="10">Glycerol-3-phosphate acyltransferase</fullName>
    </recommendedName>
    <alternativeName>
        <fullName evidence="10">Acyl-PO4 G3P acyltransferase</fullName>
    </alternativeName>
    <alternativeName>
        <fullName evidence="10">Acyl-phosphate--glycerol-3-phosphate acyltransferase</fullName>
    </alternativeName>
    <alternativeName>
        <fullName evidence="10">G3P acyltransferase</fullName>
        <shortName evidence="10">GPAT</shortName>
        <ecNumber evidence="10">2.3.1.275</ecNumber>
    </alternativeName>
    <alternativeName>
        <fullName evidence="10">Lysophosphatidic acid synthase</fullName>
        <shortName evidence="10">LPA synthase</shortName>
    </alternativeName>
</protein>
<comment type="similarity">
    <text evidence="10">Belongs to the PlsY family.</text>
</comment>
<dbReference type="InterPro" id="IPR003811">
    <property type="entry name" value="G3P_acylTferase_PlsY"/>
</dbReference>
<dbReference type="eggNOG" id="COG0344">
    <property type="taxonomic scope" value="Bacteria"/>
</dbReference>
<accession>D4Z1S0</accession>